<comment type="caution">
    <text evidence="4">The sequence shown here is derived from an EMBL/GenBank/DDBJ whole genome shotgun (WGS) entry which is preliminary data.</text>
</comment>
<accession>A0A1Y1UD10</accession>
<dbReference type="Proteomes" id="UP000193218">
    <property type="component" value="Unassembled WGS sequence"/>
</dbReference>
<dbReference type="CDD" id="cd00067">
    <property type="entry name" value="GAL4"/>
    <property type="match status" value="1"/>
</dbReference>
<evidence type="ECO:0000256" key="1">
    <source>
        <dbReference type="ARBA" id="ARBA00023242"/>
    </source>
</evidence>
<reference evidence="4 5" key="1">
    <citation type="submission" date="2017-03" db="EMBL/GenBank/DDBJ databases">
        <title>Widespread Adenine N6-methylation of Active Genes in Fungi.</title>
        <authorList>
            <consortium name="DOE Joint Genome Institute"/>
            <person name="Mondo S.J."/>
            <person name="Dannebaum R.O."/>
            <person name="Kuo R.C."/>
            <person name="Louie K.B."/>
            <person name="Bewick A.J."/>
            <person name="Labutti K."/>
            <person name="Haridas S."/>
            <person name="Kuo A."/>
            <person name="Salamov A."/>
            <person name="Ahrendt S.R."/>
            <person name="Lau R."/>
            <person name="Bowen B.P."/>
            <person name="Lipzen A."/>
            <person name="Sullivan W."/>
            <person name="Andreopoulos W.B."/>
            <person name="Clum A."/>
            <person name="Lindquist E."/>
            <person name="Daum C."/>
            <person name="Northen T.R."/>
            <person name="Ramamoorthy G."/>
            <person name="Schmitz R.J."/>
            <person name="Gryganskyi A."/>
            <person name="Culley D."/>
            <person name="Magnuson J."/>
            <person name="James T.Y."/>
            <person name="O'Malley M.A."/>
            <person name="Stajich J.E."/>
            <person name="Spatafora J.W."/>
            <person name="Visel A."/>
            <person name="Grigoriev I.V."/>
        </authorList>
    </citation>
    <scope>NUCLEOTIDE SEQUENCE [LARGE SCALE GENOMIC DNA]</scope>
    <source>
        <strain evidence="4 5">NRRL Y-17943</strain>
    </source>
</reference>
<gene>
    <name evidence="4" type="ORF">BD324DRAFT_632748</name>
</gene>
<dbReference type="GO" id="GO:0008270">
    <property type="term" value="F:zinc ion binding"/>
    <property type="evidence" value="ECO:0007669"/>
    <property type="project" value="InterPro"/>
</dbReference>
<dbReference type="RefSeq" id="XP_021869604.1">
    <property type="nucleotide sequence ID" value="XM_022016551.1"/>
</dbReference>
<keyword evidence="1" id="KW-0539">Nucleus</keyword>
<dbReference type="InParanoid" id="A0A1Y1UD10"/>
<dbReference type="STRING" id="4999.A0A1Y1UD10"/>
<keyword evidence="5" id="KW-1185">Reference proteome</keyword>
<dbReference type="PROSITE" id="PS50048">
    <property type="entry name" value="ZN2_CY6_FUNGAL_2"/>
    <property type="match status" value="1"/>
</dbReference>
<evidence type="ECO:0000256" key="2">
    <source>
        <dbReference type="SAM" id="MobiDB-lite"/>
    </source>
</evidence>
<feature type="compositionally biased region" description="Basic residues" evidence="2">
    <location>
        <begin position="59"/>
        <end position="68"/>
    </location>
</feature>
<protein>
    <recommendedName>
        <fullName evidence="3">Zn(2)-C6 fungal-type domain-containing protein</fullName>
    </recommendedName>
</protein>
<evidence type="ECO:0000259" key="3">
    <source>
        <dbReference type="PROSITE" id="PS50048"/>
    </source>
</evidence>
<evidence type="ECO:0000313" key="5">
    <source>
        <dbReference type="Proteomes" id="UP000193218"/>
    </source>
</evidence>
<evidence type="ECO:0000313" key="4">
    <source>
        <dbReference type="EMBL" id="ORX35414.1"/>
    </source>
</evidence>
<name>A0A1Y1UD10_9TREE</name>
<dbReference type="GO" id="GO:0000981">
    <property type="term" value="F:DNA-binding transcription factor activity, RNA polymerase II-specific"/>
    <property type="evidence" value="ECO:0007669"/>
    <property type="project" value="InterPro"/>
</dbReference>
<dbReference type="OrthoDB" id="271595at2759"/>
<dbReference type="InterPro" id="IPR036864">
    <property type="entry name" value="Zn2-C6_fun-type_DNA-bd_sf"/>
</dbReference>
<dbReference type="Gene3D" id="4.10.240.10">
    <property type="entry name" value="Zn(2)-C6 fungal-type DNA-binding domain"/>
    <property type="match status" value="1"/>
</dbReference>
<dbReference type="InterPro" id="IPR050797">
    <property type="entry name" value="Carb_Metab_Trans_Reg"/>
</dbReference>
<feature type="domain" description="Zn(2)-C6 fungal-type" evidence="3">
    <location>
        <begin position="26"/>
        <end position="55"/>
    </location>
</feature>
<dbReference type="InterPro" id="IPR001138">
    <property type="entry name" value="Zn2Cys6_DnaBD"/>
</dbReference>
<dbReference type="SMART" id="SM00066">
    <property type="entry name" value="GAL4"/>
    <property type="match status" value="1"/>
</dbReference>
<dbReference type="Pfam" id="PF00172">
    <property type="entry name" value="Zn_clus"/>
    <property type="match status" value="1"/>
</dbReference>
<dbReference type="SUPFAM" id="SSF57701">
    <property type="entry name" value="Zn2/Cys6 DNA-binding domain"/>
    <property type="match status" value="1"/>
</dbReference>
<dbReference type="PANTHER" id="PTHR31668:SF30">
    <property type="entry name" value="ZN(II)2CYS6 TRANSCRIPTION FACTOR (EUROFUNG)"/>
    <property type="match status" value="1"/>
</dbReference>
<organism evidence="4 5">
    <name type="scientific">Kockovaella imperatae</name>
    <dbReference type="NCBI Taxonomy" id="4999"/>
    <lineage>
        <taxon>Eukaryota</taxon>
        <taxon>Fungi</taxon>
        <taxon>Dikarya</taxon>
        <taxon>Basidiomycota</taxon>
        <taxon>Agaricomycotina</taxon>
        <taxon>Tremellomycetes</taxon>
        <taxon>Tremellales</taxon>
        <taxon>Cuniculitremaceae</taxon>
        <taxon>Kockovaella</taxon>
    </lineage>
</organism>
<dbReference type="GeneID" id="33558360"/>
<proteinExistence type="predicted"/>
<dbReference type="AlphaFoldDB" id="A0A1Y1UD10"/>
<sequence length="541" mass="60747">MICDMNTSPTEQGSEAGPSKRVVTRACDLCHERKVKCDGQLPCRTCLRGPDLCTYANVPRKKGPKRKKTNEGDQIPPGTEDPYDWFKQDAIVDPSFTVPTPSQYGVPYAGYPTSLSWPDTGPSHPSPLAMTMLETTIIPLLHTFYERIYRMMPIFPAIHIFGSIPSASHEYHFISDRTRDPCFIALILSMAALASIHPLQQHEMAAKPDRVRQAIGLLEEAERLQHQKIPTLELILTKYLGFATWGELQRGDLSSAKLSETLELATSLHLDSFDRMGDEESTRRYQTMHHVLALTEIVSAIFNPVKINAINLRCLSPGVLALYDCRLSRHLQCLASLFSNLDDSIFYCWTQQCPTHERKMCHRLDRARVLTLLRDLSQPPHIVLTEEIDLLSESERADVVVTWQWLRNRVWTLAHAHRLTHRANDLELMLSAPELSTDYPVDVALTTVELCRALSFASMETHGRGFVEKLYNIAATPTGLLVDDHQALHGKLADMAKTEQWSEMIKALHHFVSRHRQGADLAMPLGLALSVGPALAPAVAV</sequence>
<dbReference type="EMBL" id="NBSH01000011">
    <property type="protein sequence ID" value="ORX35414.1"/>
    <property type="molecule type" value="Genomic_DNA"/>
</dbReference>
<dbReference type="PANTHER" id="PTHR31668">
    <property type="entry name" value="GLUCOSE TRANSPORT TRANSCRIPTION REGULATOR RGT1-RELATED-RELATED"/>
    <property type="match status" value="1"/>
</dbReference>
<dbReference type="PROSITE" id="PS00463">
    <property type="entry name" value="ZN2_CY6_FUNGAL_1"/>
    <property type="match status" value="1"/>
</dbReference>
<feature type="region of interest" description="Disordered" evidence="2">
    <location>
        <begin position="58"/>
        <end position="80"/>
    </location>
</feature>